<reference evidence="1" key="1">
    <citation type="journal article" date="2018" name="DNA Res.">
        <title>Multiple hybrid de novo genome assembly of finger millet, an orphan allotetraploid crop.</title>
        <authorList>
            <person name="Hatakeyama M."/>
            <person name="Aluri S."/>
            <person name="Balachadran M.T."/>
            <person name="Sivarajan S.R."/>
            <person name="Patrignani A."/>
            <person name="Gruter S."/>
            <person name="Poveda L."/>
            <person name="Shimizu-Inatsugi R."/>
            <person name="Baeten J."/>
            <person name="Francoijs K.J."/>
            <person name="Nataraja K.N."/>
            <person name="Reddy Y.A.N."/>
            <person name="Phadnis S."/>
            <person name="Ravikumar R.L."/>
            <person name="Schlapbach R."/>
            <person name="Sreeman S.M."/>
            <person name="Shimizu K.K."/>
        </authorList>
    </citation>
    <scope>NUCLEOTIDE SEQUENCE</scope>
</reference>
<protein>
    <recommendedName>
        <fullName evidence="3">F-box domain-containing protein</fullName>
    </recommendedName>
</protein>
<reference evidence="1" key="2">
    <citation type="submission" date="2021-12" db="EMBL/GenBank/DDBJ databases">
        <title>Resequencing data analysis of finger millet.</title>
        <authorList>
            <person name="Hatakeyama M."/>
            <person name="Aluri S."/>
            <person name="Balachadran M.T."/>
            <person name="Sivarajan S.R."/>
            <person name="Poveda L."/>
            <person name="Shimizu-Inatsugi R."/>
            <person name="Schlapbach R."/>
            <person name="Sreeman S.M."/>
            <person name="Shimizu K.K."/>
        </authorList>
    </citation>
    <scope>NUCLEOTIDE SEQUENCE</scope>
</reference>
<gene>
    <name evidence="1" type="primary">gb21212</name>
    <name evidence="1" type="ORF">PR202_gb21212</name>
</gene>
<dbReference type="InterPro" id="IPR036047">
    <property type="entry name" value="F-box-like_dom_sf"/>
</dbReference>
<comment type="caution">
    <text evidence="1">The sequence shown here is derived from an EMBL/GenBank/DDBJ whole genome shotgun (WGS) entry which is preliminary data.</text>
</comment>
<proteinExistence type="predicted"/>
<dbReference type="AlphaFoldDB" id="A0AAV5FCP7"/>
<accession>A0AAV5FCP7</accession>
<dbReference type="SUPFAM" id="SSF81383">
    <property type="entry name" value="F-box domain"/>
    <property type="match status" value="1"/>
</dbReference>
<name>A0AAV5FCP7_ELECO</name>
<evidence type="ECO:0000313" key="2">
    <source>
        <dbReference type="Proteomes" id="UP001054889"/>
    </source>
</evidence>
<evidence type="ECO:0008006" key="3">
    <source>
        <dbReference type="Google" id="ProtNLM"/>
    </source>
</evidence>
<dbReference type="PANTHER" id="PTHR31264">
    <property type="entry name" value="OS07G0554500 PROTEIN-RELATED"/>
    <property type="match status" value="1"/>
</dbReference>
<keyword evidence="2" id="KW-1185">Reference proteome</keyword>
<dbReference type="Proteomes" id="UP001054889">
    <property type="component" value="Unassembled WGS sequence"/>
</dbReference>
<dbReference type="PANTHER" id="PTHR31264:SF29">
    <property type="entry name" value="OS07G0554500 PROTEIN"/>
    <property type="match status" value="1"/>
</dbReference>
<dbReference type="EMBL" id="BQKI01000084">
    <property type="protein sequence ID" value="GJN32690.1"/>
    <property type="molecule type" value="Genomic_DNA"/>
</dbReference>
<organism evidence="1 2">
    <name type="scientific">Eleusine coracana subsp. coracana</name>
    <dbReference type="NCBI Taxonomy" id="191504"/>
    <lineage>
        <taxon>Eukaryota</taxon>
        <taxon>Viridiplantae</taxon>
        <taxon>Streptophyta</taxon>
        <taxon>Embryophyta</taxon>
        <taxon>Tracheophyta</taxon>
        <taxon>Spermatophyta</taxon>
        <taxon>Magnoliopsida</taxon>
        <taxon>Liliopsida</taxon>
        <taxon>Poales</taxon>
        <taxon>Poaceae</taxon>
        <taxon>PACMAD clade</taxon>
        <taxon>Chloridoideae</taxon>
        <taxon>Cynodonteae</taxon>
        <taxon>Eleusininae</taxon>
        <taxon>Eleusine</taxon>
    </lineage>
</organism>
<sequence>MFAPTPFLAVLTNDLLAEILIHHPTLADLGRACTVCFAFHRVISSYSFLHRLRIHHLSPSSASCRSP</sequence>
<evidence type="ECO:0000313" key="1">
    <source>
        <dbReference type="EMBL" id="GJN32690.1"/>
    </source>
</evidence>